<evidence type="ECO:0000256" key="4">
    <source>
        <dbReference type="ARBA" id="ARBA00022475"/>
    </source>
</evidence>
<dbReference type="InterPro" id="IPR042099">
    <property type="entry name" value="ANL_N_sf"/>
</dbReference>
<dbReference type="InterPro" id="IPR020845">
    <property type="entry name" value="AMP-binding_CS"/>
</dbReference>
<evidence type="ECO:0000256" key="10">
    <source>
        <dbReference type="ARBA" id="ARBA00023055"/>
    </source>
</evidence>
<evidence type="ECO:0000259" key="19">
    <source>
        <dbReference type="Pfam" id="PF00501"/>
    </source>
</evidence>
<dbReference type="InterPro" id="IPR000873">
    <property type="entry name" value="AMP-dep_synth/lig_dom"/>
</dbReference>
<evidence type="ECO:0000256" key="11">
    <source>
        <dbReference type="ARBA" id="ARBA00023098"/>
    </source>
</evidence>
<evidence type="ECO:0000256" key="7">
    <source>
        <dbReference type="ARBA" id="ARBA00022741"/>
    </source>
</evidence>
<keyword evidence="3" id="KW-0813">Transport</keyword>
<comment type="subcellular location">
    <subcellularLocation>
        <location evidence="1">Cell membrane</location>
        <topology evidence="1">Multi-pass membrane protein</topology>
    </subcellularLocation>
</comment>
<comment type="similarity">
    <text evidence="2">Belongs to the ATP-dependent AMP-binding enzyme family.</text>
</comment>
<dbReference type="GO" id="GO:0004467">
    <property type="term" value="F:long-chain fatty acid-CoA ligase activity"/>
    <property type="evidence" value="ECO:0007669"/>
    <property type="project" value="UniProtKB-EC"/>
</dbReference>
<reference evidence="20 21" key="1">
    <citation type="journal article" date="2024" name="Proc. Natl. Acad. Sci. U.S.A.">
        <title>The genetic regulatory architecture and epigenomic basis for age-related changes in rattlesnake venom.</title>
        <authorList>
            <person name="Hogan M.P."/>
            <person name="Holding M.L."/>
            <person name="Nystrom G.S."/>
            <person name="Colston T.J."/>
            <person name="Bartlett D.A."/>
            <person name="Mason A.J."/>
            <person name="Ellsworth S.A."/>
            <person name="Rautsaw R.M."/>
            <person name="Lawrence K.C."/>
            <person name="Strickland J.L."/>
            <person name="He B."/>
            <person name="Fraser P."/>
            <person name="Margres M.J."/>
            <person name="Gilbert D.M."/>
            <person name="Gibbs H.L."/>
            <person name="Parkinson C.L."/>
            <person name="Rokyta D.R."/>
        </authorList>
    </citation>
    <scope>NUCLEOTIDE SEQUENCE [LARGE SCALE GENOMIC DNA]</scope>
    <source>
        <strain evidence="20">DRR0105</strain>
    </source>
</reference>
<keyword evidence="12 18" id="KW-0472">Membrane</keyword>
<protein>
    <recommendedName>
        <fullName evidence="14">long-chain-fatty-acid--CoA ligase</fullName>
        <ecNumber evidence="14">6.2.1.3</ecNumber>
    </recommendedName>
    <alternativeName>
        <fullName evidence="16">Long-chain-fatty-acid--CoA ligase</fullName>
    </alternativeName>
</protein>
<keyword evidence="9 18" id="KW-1133">Transmembrane helix</keyword>
<evidence type="ECO:0000256" key="17">
    <source>
        <dbReference type="ARBA" id="ARBA00048666"/>
    </source>
</evidence>
<sequence length="728" mass="78981">MFLPRGTPQGPHFVLVGRGLSISRDSKQTTAYGGDPGLVSEVGRILIVDGPSGLDTRPALGHLLVDGVQMTPGSPKGRLRRGALARLSAQRGRQPPPAHPAGPRSAMALLLLLLLAGLAGLGLLAGLGPGRRGARARADLRFVGRALALGARLLLGPGGRASVAQRWGRLAAAAGGAGRPFLRCEGRSFSYGRAEAESNRLGQALRGAGLGGRTAALLAGNEPFFVWAWIGLAKLGARPAFLGTALRPAALLHCLRACRARALLASQELFGAVEPILPSLKEMGIGVWVMGKGPYPPGVISLQDLLEEASEEPLPYELSTPRHLMDTCLYIFTSGTTGLPKAARVSHFKTILSLGFYKLVGAYSSDVIYLTLPLYHMSGSLLGILGTFGLGGTCVLKKKFSASQFWPDCRAHGVTIFQYIGELCRYLVNQPQSPADQEHSLRMAMGSGMRPDVWREFLRRFGNIKVVETYGMTEGNVTLFNYTGRVGAVGRGSWIYKCFSPFELVRFDAVQGAPLRDKAGRCQRVDIGEPGLLVSPVTLRNPFLGYAGRRELTEAKMLHGVFADGDVYFNSGDLMVQDSEGFVSFWDRMGDTYRWKGENVATTEVGETLSKLDSLREVTVYGVIVPGHDGRAGMATLVLQSEADFSGPQIYKQVAELLPPYAWPRFLRIQEQLEMTETFKQKRFRLVEEGFDPTRITDPLFVLDVAARTYAPLTPDIWKKIAVGELRL</sequence>
<name>A0AAW1ANS4_CROAD</name>
<dbReference type="PANTHER" id="PTHR43107:SF12">
    <property type="entry name" value="LONG-CHAIN FATTY ACID TRANSPORT PROTEIN 3"/>
    <property type="match status" value="1"/>
</dbReference>
<comment type="catalytic activity">
    <reaction evidence="13">
        <text>a long-chain fatty acid + ATP + CoA = a long-chain fatty acyl-CoA + AMP + diphosphate</text>
        <dbReference type="Rhea" id="RHEA:15421"/>
        <dbReference type="ChEBI" id="CHEBI:30616"/>
        <dbReference type="ChEBI" id="CHEBI:33019"/>
        <dbReference type="ChEBI" id="CHEBI:57287"/>
        <dbReference type="ChEBI" id="CHEBI:57560"/>
        <dbReference type="ChEBI" id="CHEBI:83139"/>
        <dbReference type="ChEBI" id="CHEBI:456215"/>
        <dbReference type="EC" id="6.2.1.3"/>
    </reaction>
    <physiologicalReaction direction="left-to-right" evidence="13">
        <dbReference type="Rhea" id="RHEA:15422"/>
    </physiologicalReaction>
</comment>
<keyword evidence="11" id="KW-0443">Lipid metabolism</keyword>
<evidence type="ECO:0000256" key="13">
    <source>
        <dbReference type="ARBA" id="ARBA00024484"/>
    </source>
</evidence>
<dbReference type="GO" id="GO:0005789">
    <property type="term" value="C:endoplasmic reticulum membrane"/>
    <property type="evidence" value="ECO:0007669"/>
    <property type="project" value="TreeGrafter"/>
</dbReference>
<evidence type="ECO:0000313" key="21">
    <source>
        <dbReference type="Proteomes" id="UP001474421"/>
    </source>
</evidence>
<keyword evidence="8" id="KW-0276">Fatty acid metabolism</keyword>
<keyword evidence="7" id="KW-0547">Nucleotide-binding</keyword>
<dbReference type="Gene3D" id="3.40.50.12780">
    <property type="entry name" value="N-terminal domain of ligase-like"/>
    <property type="match status" value="1"/>
</dbReference>
<evidence type="ECO:0000256" key="5">
    <source>
        <dbReference type="ARBA" id="ARBA00022598"/>
    </source>
</evidence>
<feature type="domain" description="AMP-dependent synthetase/ligase" evidence="19">
    <location>
        <begin position="172"/>
        <end position="480"/>
    </location>
</feature>
<feature type="transmembrane region" description="Helical" evidence="18">
    <location>
        <begin position="106"/>
        <end position="127"/>
    </location>
</feature>
<proteinExistence type="inferred from homology"/>
<dbReference type="PROSITE" id="PS00455">
    <property type="entry name" value="AMP_BINDING"/>
    <property type="match status" value="1"/>
</dbReference>
<comment type="catalytic activity">
    <reaction evidence="17">
        <text>tetracosanoate + ATP + CoA = tetracosanoyl-CoA + AMP + diphosphate</text>
        <dbReference type="Rhea" id="RHEA:33639"/>
        <dbReference type="ChEBI" id="CHEBI:30616"/>
        <dbReference type="ChEBI" id="CHEBI:31014"/>
        <dbReference type="ChEBI" id="CHEBI:33019"/>
        <dbReference type="ChEBI" id="CHEBI:57287"/>
        <dbReference type="ChEBI" id="CHEBI:65052"/>
        <dbReference type="ChEBI" id="CHEBI:456215"/>
    </reaction>
    <physiologicalReaction direction="left-to-right" evidence="17">
        <dbReference type="Rhea" id="RHEA:33640"/>
    </physiologicalReaction>
</comment>
<keyword evidence="6 18" id="KW-0812">Transmembrane</keyword>
<evidence type="ECO:0000256" key="8">
    <source>
        <dbReference type="ARBA" id="ARBA00022832"/>
    </source>
</evidence>
<keyword evidence="10" id="KW-0445">Lipid transport</keyword>
<evidence type="ECO:0000256" key="3">
    <source>
        <dbReference type="ARBA" id="ARBA00022448"/>
    </source>
</evidence>
<dbReference type="AlphaFoldDB" id="A0AAW1ANS4"/>
<evidence type="ECO:0000256" key="14">
    <source>
        <dbReference type="ARBA" id="ARBA00026121"/>
    </source>
</evidence>
<keyword evidence="21" id="KW-1185">Reference proteome</keyword>
<accession>A0AAW1ANS4</accession>
<dbReference type="PANTHER" id="PTHR43107">
    <property type="entry name" value="LONG-CHAIN FATTY ACID TRANSPORT PROTEIN"/>
    <property type="match status" value="1"/>
</dbReference>
<dbReference type="GO" id="GO:0000166">
    <property type="term" value="F:nucleotide binding"/>
    <property type="evidence" value="ECO:0007669"/>
    <property type="project" value="UniProtKB-KW"/>
</dbReference>
<evidence type="ECO:0000256" key="18">
    <source>
        <dbReference type="SAM" id="Phobius"/>
    </source>
</evidence>
<evidence type="ECO:0000256" key="1">
    <source>
        <dbReference type="ARBA" id="ARBA00004651"/>
    </source>
</evidence>
<evidence type="ECO:0000256" key="2">
    <source>
        <dbReference type="ARBA" id="ARBA00006432"/>
    </source>
</evidence>
<dbReference type="FunFam" id="3.40.50.12780:FF:000005">
    <property type="entry name" value="Solute carrier family 27 member 6"/>
    <property type="match status" value="1"/>
</dbReference>
<evidence type="ECO:0000256" key="6">
    <source>
        <dbReference type="ARBA" id="ARBA00022692"/>
    </source>
</evidence>
<dbReference type="Gene3D" id="3.30.300.30">
    <property type="match status" value="1"/>
</dbReference>
<organism evidence="20 21">
    <name type="scientific">Crotalus adamanteus</name>
    <name type="common">Eastern diamondback rattlesnake</name>
    <dbReference type="NCBI Taxonomy" id="8729"/>
    <lineage>
        <taxon>Eukaryota</taxon>
        <taxon>Metazoa</taxon>
        <taxon>Chordata</taxon>
        <taxon>Craniata</taxon>
        <taxon>Vertebrata</taxon>
        <taxon>Euteleostomi</taxon>
        <taxon>Lepidosauria</taxon>
        <taxon>Squamata</taxon>
        <taxon>Bifurcata</taxon>
        <taxon>Unidentata</taxon>
        <taxon>Episquamata</taxon>
        <taxon>Toxicofera</taxon>
        <taxon>Serpentes</taxon>
        <taxon>Colubroidea</taxon>
        <taxon>Viperidae</taxon>
        <taxon>Crotalinae</taxon>
        <taxon>Crotalus</taxon>
    </lineage>
</organism>
<keyword evidence="4" id="KW-1003">Cell membrane</keyword>
<dbReference type="SUPFAM" id="SSF56801">
    <property type="entry name" value="Acetyl-CoA synthetase-like"/>
    <property type="match status" value="1"/>
</dbReference>
<dbReference type="InterPro" id="IPR045851">
    <property type="entry name" value="AMP-bd_C_sf"/>
</dbReference>
<keyword evidence="5" id="KW-0436">Ligase</keyword>
<evidence type="ECO:0000256" key="12">
    <source>
        <dbReference type="ARBA" id="ARBA00023136"/>
    </source>
</evidence>
<evidence type="ECO:0000313" key="20">
    <source>
        <dbReference type="EMBL" id="KAK9391031.1"/>
    </source>
</evidence>
<evidence type="ECO:0000256" key="16">
    <source>
        <dbReference type="ARBA" id="ARBA00041297"/>
    </source>
</evidence>
<evidence type="ECO:0000256" key="15">
    <source>
        <dbReference type="ARBA" id="ARBA00036527"/>
    </source>
</evidence>
<dbReference type="Proteomes" id="UP001474421">
    <property type="component" value="Unassembled WGS sequence"/>
</dbReference>
<dbReference type="GO" id="GO:0006869">
    <property type="term" value="P:lipid transport"/>
    <property type="evidence" value="ECO:0007669"/>
    <property type="project" value="UniProtKB-KW"/>
</dbReference>
<evidence type="ECO:0000256" key="9">
    <source>
        <dbReference type="ARBA" id="ARBA00022989"/>
    </source>
</evidence>
<dbReference type="EC" id="6.2.1.3" evidence="14"/>
<gene>
    <name evidence="20" type="ORF">NXF25_018361</name>
</gene>
<comment type="catalytic activity">
    <reaction evidence="15">
        <text>a very long-chain fatty acid + ATP + CoA = a very long-chain fatty acyl-CoA + AMP + diphosphate</text>
        <dbReference type="Rhea" id="RHEA:54536"/>
        <dbReference type="ChEBI" id="CHEBI:30616"/>
        <dbReference type="ChEBI" id="CHEBI:33019"/>
        <dbReference type="ChEBI" id="CHEBI:57287"/>
        <dbReference type="ChEBI" id="CHEBI:58950"/>
        <dbReference type="ChEBI" id="CHEBI:138261"/>
        <dbReference type="ChEBI" id="CHEBI:456215"/>
    </reaction>
    <physiologicalReaction direction="left-to-right" evidence="15">
        <dbReference type="Rhea" id="RHEA:54537"/>
    </physiologicalReaction>
</comment>
<comment type="caution">
    <text evidence="20">The sequence shown here is derived from an EMBL/GenBank/DDBJ whole genome shotgun (WGS) entry which is preliminary data.</text>
</comment>
<dbReference type="Pfam" id="PF00501">
    <property type="entry name" value="AMP-binding"/>
    <property type="match status" value="1"/>
</dbReference>
<dbReference type="FunFam" id="3.30.300.30:FF:000002">
    <property type="entry name" value="Long-chain fatty acid transport protein 1"/>
    <property type="match status" value="1"/>
</dbReference>
<dbReference type="GO" id="GO:0005886">
    <property type="term" value="C:plasma membrane"/>
    <property type="evidence" value="ECO:0007669"/>
    <property type="project" value="UniProtKB-SubCell"/>
</dbReference>
<dbReference type="EMBL" id="JAOTOJ010000019">
    <property type="protein sequence ID" value="KAK9391031.1"/>
    <property type="molecule type" value="Genomic_DNA"/>
</dbReference>